<name>A0A934SR30_9MICO</name>
<feature type="transmembrane region" description="Helical" evidence="1">
    <location>
        <begin position="79"/>
        <end position="98"/>
    </location>
</feature>
<dbReference type="RefSeq" id="WP_200555786.1">
    <property type="nucleotide sequence ID" value="NZ_JAEPES010000002.1"/>
</dbReference>
<dbReference type="EMBL" id="JAEPES010000002">
    <property type="protein sequence ID" value="MBK4347435.1"/>
    <property type="molecule type" value="Genomic_DNA"/>
</dbReference>
<protein>
    <submittedName>
        <fullName evidence="2">Uncharacterized protein</fullName>
    </submittedName>
</protein>
<feature type="transmembrane region" description="Helical" evidence="1">
    <location>
        <begin position="43"/>
        <end position="67"/>
    </location>
</feature>
<feature type="transmembrane region" description="Helical" evidence="1">
    <location>
        <begin position="163"/>
        <end position="182"/>
    </location>
</feature>
<feature type="transmembrane region" description="Helical" evidence="1">
    <location>
        <begin position="188"/>
        <end position="209"/>
    </location>
</feature>
<comment type="caution">
    <text evidence="2">The sequence shown here is derived from an EMBL/GenBank/DDBJ whole genome shotgun (WGS) entry which is preliminary data.</text>
</comment>
<organism evidence="2 3">
    <name type="scientific">Lacisediminihabitans changchengi</name>
    <dbReference type="NCBI Taxonomy" id="2787634"/>
    <lineage>
        <taxon>Bacteria</taxon>
        <taxon>Bacillati</taxon>
        <taxon>Actinomycetota</taxon>
        <taxon>Actinomycetes</taxon>
        <taxon>Micrococcales</taxon>
        <taxon>Microbacteriaceae</taxon>
        <taxon>Lacisediminihabitans</taxon>
    </lineage>
</organism>
<evidence type="ECO:0000313" key="3">
    <source>
        <dbReference type="Proteomes" id="UP000636458"/>
    </source>
</evidence>
<gene>
    <name evidence="2" type="ORF">IV501_07305</name>
</gene>
<reference evidence="2" key="1">
    <citation type="submission" date="2021-01" db="EMBL/GenBank/DDBJ databases">
        <title>Lacisediminihabitans sp. nov. strain G11-30, isolated from Antarctic Soil.</title>
        <authorList>
            <person name="Li J."/>
        </authorList>
    </citation>
    <scope>NUCLEOTIDE SEQUENCE</scope>
    <source>
        <strain evidence="2">G11-30</strain>
    </source>
</reference>
<proteinExistence type="predicted"/>
<dbReference type="Proteomes" id="UP000636458">
    <property type="component" value="Unassembled WGS sequence"/>
</dbReference>
<dbReference type="AlphaFoldDB" id="A0A934SR30"/>
<evidence type="ECO:0000313" key="2">
    <source>
        <dbReference type="EMBL" id="MBK4347435.1"/>
    </source>
</evidence>
<sequence>MSSGWTAPEENTLGVILGRRNRRGVPTASTAGRAMRQASARGASLGTGYLGTGASVLAAVQGVHGIAMFLSHAGAYPRLLPIALAWFLYALALVGVAISIATRGERMSNWMFAVFLLVLAGVVALDFTAIWPMHDIGRFATASVSVGFGLLVALALRRGLEILIAALLLGAAMVTAIVLNTPLNDQTLPAQILAVVLCIAPSIVGLYVVRWFRRIVQLELDRVLVQSTVSAPRFAVGMLASEELARLDLAAEELLDSVATGRTELPLTPKTASVAASLATELRLHLIEGRRETWLYHAITESEQLGKSVTLTDRGSLAGLLNPVQRDGLLSAVWLLVSDKRKGASTAQVTLGPVTALPDPVTKMITVPVVMTTTGVARNRVDPATWDAIGKVGRFVDSTQNSSLRVEIDCMVANPADQ</sequence>
<feature type="transmembrane region" description="Helical" evidence="1">
    <location>
        <begin position="136"/>
        <end position="156"/>
    </location>
</feature>
<keyword evidence="1" id="KW-0812">Transmembrane</keyword>
<evidence type="ECO:0000256" key="1">
    <source>
        <dbReference type="SAM" id="Phobius"/>
    </source>
</evidence>
<accession>A0A934SR30</accession>
<keyword evidence="1" id="KW-0472">Membrane</keyword>
<feature type="transmembrane region" description="Helical" evidence="1">
    <location>
        <begin position="110"/>
        <end position="130"/>
    </location>
</feature>
<keyword evidence="1" id="KW-1133">Transmembrane helix</keyword>
<keyword evidence="3" id="KW-1185">Reference proteome</keyword>